<dbReference type="PANTHER" id="PTHR43649">
    <property type="entry name" value="ARABINOSE-BINDING PROTEIN-RELATED"/>
    <property type="match status" value="1"/>
</dbReference>
<dbReference type="Pfam" id="PF13416">
    <property type="entry name" value="SBP_bac_8"/>
    <property type="match status" value="1"/>
</dbReference>
<dbReference type="InterPro" id="IPR006059">
    <property type="entry name" value="SBP"/>
</dbReference>
<dbReference type="PROSITE" id="PS51257">
    <property type="entry name" value="PROKAR_LIPOPROTEIN"/>
    <property type="match status" value="1"/>
</dbReference>
<keyword evidence="4 5" id="KW-0732">Signal</keyword>
<dbReference type="EMBL" id="BAUU01000024">
    <property type="protein sequence ID" value="GAE31809.1"/>
    <property type="molecule type" value="Genomic_DNA"/>
</dbReference>
<dbReference type="AlphaFoldDB" id="W4QKD3"/>
<gene>
    <name evidence="6" type="ORF">JCM9152_3301</name>
</gene>
<evidence type="ECO:0000256" key="1">
    <source>
        <dbReference type="ARBA" id="ARBA00004196"/>
    </source>
</evidence>
<reference evidence="6" key="1">
    <citation type="journal article" date="2014" name="Genome Announc.">
        <title>Draft Genome Sequences of Three Alkaliphilic Bacillus Strains, Bacillus wakoensis JCM 9140T, Bacillus akibai JCM 9157T, and Bacillus hemicellulosilyticus JCM 9152T.</title>
        <authorList>
            <person name="Yuki M."/>
            <person name="Oshima K."/>
            <person name="Suda W."/>
            <person name="Oshida Y."/>
            <person name="Kitamura K."/>
            <person name="Iida T."/>
            <person name="Hattori M."/>
            <person name="Ohkuma M."/>
        </authorList>
    </citation>
    <scope>NUCLEOTIDE SEQUENCE [LARGE SCALE GENOMIC DNA]</scope>
    <source>
        <strain evidence="6">JCM 9152</strain>
    </source>
</reference>
<proteinExistence type="inferred from homology"/>
<dbReference type="Proteomes" id="UP000018895">
    <property type="component" value="Unassembled WGS sequence"/>
</dbReference>
<keyword evidence="7" id="KW-1185">Reference proteome</keyword>
<dbReference type="SUPFAM" id="SSF53850">
    <property type="entry name" value="Periplasmic binding protein-like II"/>
    <property type="match status" value="1"/>
</dbReference>
<dbReference type="GO" id="GO:0030313">
    <property type="term" value="C:cell envelope"/>
    <property type="evidence" value="ECO:0007669"/>
    <property type="project" value="UniProtKB-SubCell"/>
</dbReference>
<keyword evidence="3" id="KW-0813">Transport</keyword>
<dbReference type="RefSeq" id="WP_052015996.1">
    <property type="nucleotide sequence ID" value="NZ_BAUU01000024.1"/>
</dbReference>
<dbReference type="OrthoDB" id="9795467at2"/>
<comment type="caution">
    <text evidence="6">The sequence shown here is derived from an EMBL/GenBank/DDBJ whole genome shotgun (WGS) entry which is preliminary data.</text>
</comment>
<evidence type="ECO:0000313" key="6">
    <source>
        <dbReference type="EMBL" id="GAE31809.1"/>
    </source>
</evidence>
<dbReference type="CDD" id="cd14748">
    <property type="entry name" value="PBP2_UgpB"/>
    <property type="match status" value="1"/>
</dbReference>
<sequence length="444" mass="49769">MKKSLILVGSLLLLVWLTACGGEETAQSQEGSQNDNSGQVSSTENGGDAIEITFLHVFGGDQGEVIKELVANFNESQDEVVVKDEQAQGWYDGVIERLQVLSLSDQLPEVTISGFAFNDYMQTFMPIVPAQTFIDEQGFDLTDFSEQMLDLARTNDGDLHSMPFAVSTPIIYVNKDHFDEAGIDFKAQPDSWQEVRDWAAQLSEVDDRYGIFFQMDFDTWMFQMMLDSNGGRLADVDQQQVQFHQEKGLDVLEFWTEMVFQDESYPYMNGDQAQQEFQQGNLSMMVATNGQIGRLKGNVPFELDIMLLPEGLSGTERKIPAGGANIFVMESDEEKEAAAWEFVNYVTSEEGTSIIAEKLGYMAVRESVLEEDGLLGEFLAEFSQAKVSYEQADDIVPWFNWPEDHGPRVNSVMLSEFEAAFTGQKTAEEALEDAASEVERLLGW</sequence>
<evidence type="ECO:0000256" key="2">
    <source>
        <dbReference type="ARBA" id="ARBA00008520"/>
    </source>
</evidence>
<feature type="signal peptide" evidence="5">
    <location>
        <begin position="1"/>
        <end position="21"/>
    </location>
</feature>
<feature type="chain" id="PRO_5039637828" evidence="5">
    <location>
        <begin position="22"/>
        <end position="444"/>
    </location>
</feature>
<evidence type="ECO:0000256" key="5">
    <source>
        <dbReference type="SAM" id="SignalP"/>
    </source>
</evidence>
<evidence type="ECO:0000256" key="3">
    <source>
        <dbReference type="ARBA" id="ARBA00022448"/>
    </source>
</evidence>
<evidence type="ECO:0000313" key="7">
    <source>
        <dbReference type="Proteomes" id="UP000018895"/>
    </source>
</evidence>
<organism evidence="6 7">
    <name type="scientific">Halalkalibacter hemicellulosilyticusJCM 9152</name>
    <dbReference type="NCBI Taxonomy" id="1236971"/>
    <lineage>
        <taxon>Bacteria</taxon>
        <taxon>Bacillati</taxon>
        <taxon>Bacillota</taxon>
        <taxon>Bacilli</taxon>
        <taxon>Bacillales</taxon>
        <taxon>Bacillaceae</taxon>
        <taxon>Halalkalibacter</taxon>
    </lineage>
</organism>
<name>W4QKD3_9BACI</name>
<dbReference type="InterPro" id="IPR050490">
    <property type="entry name" value="Bact_solute-bd_prot1"/>
</dbReference>
<protein>
    <submittedName>
        <fullName evidence="6">Glycerol-3-phosphate ABC transporter</fullName>
    </submittedName>
</protein>
<comment type="similarity">
    <text evidence="2">Belongs to the bacterial solute-binding protein 1 family.</text>
</comment>
<accession>W4QKD3</accession>
<dbReference type="PANTHER" id="PTHR43649:SF31">
    <property type="entry name" value="SN-GLYCEROL-3-PHOSPHATE-BINDING PERIPLASMIC PROTEIN UGPB"/>
    <property type="match status" value="1"/>
</dbReference>
<dbReference type="Gene3D" id="3.40.190.10">
    <property type="entry name" value="Periplasmic binding protein-like II"/>
    <property type="match status" value="2"/>
</dbReference>
<evidence type="ECO:0000256" key="4">
    <source>
        <dbReference type="ARBA" id="ARBA00022729"/>
    </source>
</evidence>
<dbReference type="STRING" id="1236971.JCM9152_3301"/>
<comment type="subcellular location">
    <subcellularLocation>
        <location evidence="1">Cell envelope</location>
    </subcellularLocation>
</comment>